<reference evidence="1 2" key="1">
    <citation type="submission" date="2013-01" db="EMBL/GenBank/DDBJ databases">
        <authorList>
            <person name="Harkins D.M."/>
            <person name="Durkin A.S."/>
            <person name="Brinkac L.M."/>
            <person name="Haft D.H."/>
            <person name="Selengut J.D."/>
            <person name="Sanka R."/>
            <person name="DePew J."/>
            <person name="Purushe J."/>
            <person name="Picardeau M."/>
            <person name="Werts C."/>
            <person name="Goarant C."/>
            <person name="Vinetz J.M."/>
            <person name="Sutton G.G."/>
            <person name="Nierman W.C."/>
            <person name="Fouts D.E."/>
        </authorList>
    </citation>
    <scope>NUCLEOTIDE SEQUENCE [LARGE SCALE GENOMIC DNA]</scope>
    <source>
        <strain evidence="1 2">200901868</strain>
    </source>
</reference>
<dbReference type="Proteomes" id="UP000012159">
    <property type="component" value="Unassembled WGS sequence"/>
</dbReference>
<comment type="caution">
    <text evidence="1">The sequence shown here is derived from an EMBL/GenBank/DDBJ whole genome shotgun (WGS) entry which is preliminary data.</text>
</comment>
<evidence type="ECO:0000313" key="2">
    <source>
        <dbReference type="Proteomes" id="UP000012159"/>
    </source>
</evidence>
<sequence>MFEIRLKPKIQNLFPETFKKNQLQSFHKFVKKCRSFYKLRLFGSL</sequence>
<protein>
    <submittedName>
        <fullName evidence="1">Uncharacterized protein</fullName>
    </submittedName>
</protein>
<gene>
    <name evidence="1" type="ORF">LEP1GSC133_2246</name>
</gene>
<name>M6WNC1_LEPBO</name>
<dbReference type="AlphaFoldDB" id="M6WNC1"/>
<dbReference type="STRING" id="1192866.LEP1GSC133_2246"/>
<organism evidence="1 2">
    <name type="scientific">Leptospira borgpetersenii serovar Pomona str. 200901868</name>
    <dbReference type="NCBI Taxonomy" id="1192866"/>
    <lineage>
        <taxon>Bacteria</taxon>
        <taxon>Pseudomonadati</taxon>
        <taxon>Spirochaetota</taxon>
        <taxon>Spirochaetia</taxon>
        <taxon>Leptospirales</taxon>
        <taxon>Leptospiraceae</taxon>
        <taxon>Leptospira</taxon>
    </lineage>
</organism>
<proteinExistence type="predicted"/>
<accession>M6WNC1</accession>
<dbReference type="EMBL" id="AKWF02000057">
    <property type="protein sequence ID" value="EMO63268.1"/>
    <property type="molecule type" value="Genomic_DNA"/>
</dbReference>
<evidence type="ECO:0000313" key="1">
    <source>
        <dbReference type="EMBL" id="EMO63268.1"/>
    </source>
</evidence>